<keyword evidence="5 8" id="KW-0812">Transmembrane</keyword>
<evidence type="ECO:0000256" key="3">
    <source>
        <dbReference type="ARBA" id="ARBA00022475"/>
    </source>
</evidence>
<reference evidence="10 11" key="1">
    <citation type="submission" date="2024-04" db="EMBL/GenBank/DDBJ databases">
        <title>Novel species of the genus Ideonella isolated from streams.</title>
        <authorList>
            <person name="Lu H."/>
        </authorList>
    </citation>
    <scope>NUCLEOTIDE SEQUENCE [LARGE SCALE GENOMIC DNA]</scope>
    <source>
        <strain evidence="10 11">DXS22W</strain>
    </source>
</reference>
<feature type="transmembrane region" description="Helical" evidence="8">
    <location>
        <begin position="373"/>
        <end position="391"/>
    </location>
</feature>
<dbReference type="SUPFAM" id="SSF103473">
    <property type="entry name" value="MFS general substrate transporter"/>
    <property type="match status" value="1"/>
</dbReference>
<dbReference type="PANTHER" id="PTHR23522">
    <property type="entry name" value="BLL5896 PROTEIN"/>
    <property type="match status" value="1"/>
</dbReference>
<evidence type="ECO:0000256" key="7">
    <source>
        <dbReference type="ARBA" id="ARBA00023136"/>
    </source>
</evidence>
<keyword evidence="11" id="KW-1185">Reference proteome</keyword>
<dbReference type="Proteomes" id="UP001365405">
    <property type="component" value="Unassembled WGS sequence"/>
</dbReference>
<organism evidence="10 11">
    <name type="scientific">Pseudaquabacterium inlustre</name>
    <dbReference type="NCBI Taxonomy" id="2984192"/>
    <lineage>
        <taxon>Bacteria</taxon>
        <taxon>Pseudomonadati</taxon>
        <taxon>Pseudomonadota</taxon>
        <taxon>Betaproteobacteria</taxon>
        <taxon>Burkholderiales</taxon>
        <taxon>Sphaerotilaceae</taxon>
        <taxon>Pseudaquabacterium</taxon>
    </lineage>
</organism>
<feature type="transmembrane region" description="Helical" evidence="8">
    <location>
        <begin position="105"/>
        <end position="132"/>
    </location>
</feature>
<feature type="transmembrane region" description="Helical" evidence="8">
    <location>
        <begin position="293"/>
        <end position="312"/>
    </location>
</feature>
<comment type="caution">
    <text evidence="10">The sequence shown here is derived from an EMBL/GenBank/DDBJ whole genome shotgun (WGS) entry which is preliminary data.</text>
</comment>
<feature type="transmembrane region" description="Helical" evidence="8">
    <location>
        <begin position="348"/>
        <end position="367"/>
    </location>
</feature>
<evidence type="ECO:0000313" key="10">
    <source>
        <dbReference type="EMBL" id="MEK8050627.1"/>
    </source>
</evidence>
<proteinExistence type="predicted"/>
<evidence type="ECO:0000256" key="8">
    <source>
        <dbReference type="SAM" id="Phobius"/>
    </source>
</evidence>
<dbReference type="PANTHER" id="PTHR23522:SF10">
    <property type="entry name" value="3-PHENYLPROPIONIC ACID TRANSPORTER-RELATED"/>
    <property type="match status" value="1"/>
</dbReference>
<dbReference type="Pfam" id="PF12832">
    <property type="entry name" value="MFS_1_like"/>
    <property type="match status" value="1"/>
</dbReference>
<dbReference type="InterPro" id="IPR026032">
    <property type="entry name" value="HcaT-like"/>
</dbReference>
<keyword evidence="2" id="KW-0813">Transport</keyword>
<evidence type="ECO:0000256" key="5">
    <source>
        <dbReference type="ARBA" id="ARBA00022692"/>
    </source>
</evidence>
<feature type="transmembrane region" description="Helical" evidence="8">
    <location>
        <begin position="253"/>
        <end position="272"/>
    </location>
</feature>
<dbReference type="PIRSF" id="PIRSF004925">
    <property type="entry name" value="HcaT"/>
    <property type="match status" value="1"/>
</dbReference>
<feature type="transmembrane region" description="Helical" evidence="8">
    <location>
        <begin position="220"/>
        <end position="241"/>
    </location>
</feature>
<dbReference type="EMBL" id="JBBUTH010000004">
    <property type="protein sequence ID" value="MEK8050627.1"/>
    <property type="molecule type" value="Genomic_DNA"/>
</dbReference>
<protein>
    <submittedName>
        <fullName evidence="10">MFS transporter</fullName>
    </submittedName>
</protein>
<evidence type="ECO:0000259" key="9">
    <source>
        <dbReference type="Pfam" id="PF12832"/>
    </source>
</evidence>
<sequence length="403" mass="42271">MSPTLSRFGLLWFTYFAGIGLFNTYAPLWFKALGMSTITIGAISALQAFTRMFAPYGWSWAADHGGHGVALIRLATGGALGCAALLWLLPLLAAWPPTAAAVAPWLVPAVVVLVAGLFIANGGVVPLAEAALSQLLITPQGVDTGRYGRVRMWGSIGFIVSVTAAGFALQALGLPAWPPAVAALNLALVLTAWRLPVVGEPGRHAEPAPPVWPLLKRPEVAWFYASVFCTVLAHVSLYAFLSLYLDALGYGKAAVGGLWAVAVTCEIAFFYTQGQWLHRMSPHGWLKASSAVAALRFAAVALGGQWAVVLVLAQASHAITFAAQHGACITLLARYFPGRLRGRGQALYTALGYGLSGLVGGLGGGWLIEHAGYAAVFWAAAASALLGWACAHRAERADTAARA</sequence>
<keyword evidence="6 8" id="KW-1133">Transmembrane helix</keyword>
<dbReference type="InterPro" id="IPR024989">
    <property type="entry name" value="MFS_assoc_dom"/>
</dbReference>
<feature type="transmembrane region" description="Helical" evidence="8">
    <location>
        <begin position="153"/>
        <end position="174"/>
    </location>
</feature>
<feature type="domain" description="Major facilitator superfamily associated" evidence="9">
    <location>
        <begin position="10"/>
        <end position="377"/>
    </location>
</feature>
<evidence type="ECO:0000256" key="1">
    <source>
        <dbReference type="ARBA" id="ARBA00004429"/>
    </source>
</evidence>
<evidence type="ECO:0000256" key="6">
    <source>
        <dbReference type="ARBA" id="ARBA00022989"/>
    </source>
</evidence>
<keyword evidence="3" id="KW-1003">Cell membrane</keyword>
<feature type="transmembrane region" description="Helical" evidence="8">
    <location>
        <begin position="7"/>
        <end position="26"/>
    </location>
</feature>
<evidence type="ECO:0000256" key="4">
    <source>
        <dbReference type="ARBA" id="ARBA00022519"/>
    </source>
</evidence>
<evidence type="ECO:0000313" key="11">
    <source>
        <dbReference type="Proteomes" id="UP001365405"/>
    </source>
</evidence>
<feature type="transmembrane region" description="Helical" evidence="8">
    <location>
        <begin position="70"/>
        <end position="93"/>
    </location>
</feature>
<keyword evidence="7 8" id="KW-0472">Membrane</keyword>
<accession>A0ABU9CJ82</accession>
<evidence type="ECO:0000256" key="2">
    <source>
        <dbReference type="ARBA" id="ARBA00022448"/>
    </source>
</evidence>
<dbReference type="RefSeq" id="WP_341410296.1">
    <property type="nucleotide sequence ID" value="NZ_JBBUTH010000004.1"/>
</dbReference>
<comment type="subcellular location">
    <subcellularLocation>
        <location evidence="1">Cell inner membrane</location>
        <topology evidence="1">Multi-pass membrane protein</topology>
    </subcellularLocation>
</comment>
<gene>
    <name evidence="10" type="ORF">AACH10_10285</name>
</gene>
<dbReference type="NCBIfam" id="NF037955">
    <property type="entry name" value="mfs"/>
    <property type="match status" value="1"/>
</dbReference>
<dbReference type="Gene3D" id="1.20.1250.20">
    <property type="entry name" value="MFS general substrate transporter like domains"/>
    <property type="match status" value="2"/>
</dbReference>
<keyword evidence="4" id="KW-0997">Cell inner membrane</keyword>
<name>A0ABU9CJ82_9BURK</name>
<dbReference type="InterPro" id="IPR036259">
    <property type="entry name" value="MFS_trans_sf"/>
</dbReference>